<dbReference type="InterPro" id="IPR018060">
    <property type="entry name" value="HTH_AraC"/>
</dbReference>
<dbReference type="PANTHER" id="PTHR47504:SF5">
    <property type="entry name" value="RIGHT ORIGIN-BINDING PROTEIN"/>
    <property type="match status" value="1"/>
</dbReference>
<dbReference type="Proteomes" id="UP001500171">
    <property type="component" value="Unassembled WGS sequence"/>
</dbReference>
<dbReference type="Pfam" id="PF12833">
    <property type="entry name" value="HTH_18"/>
    <property type="match status" value="1"/>
</dbReference>
<sequence>MYQINFIFDLVKWIESNLDGSLQIDDIAKKAGYSKWHLQRMFKNMLGQTLGTYIRFRRLVAIALKLKNTNKAIVNIAVEYHFESQQSLTRAFKKQFGVTPGYYRRNNRCINLHIGF</sequence>
<dbReference type="PROSITE" id="PS01124">
    <property type="entry name" value="HTH_ARAC_FAMILY_2"/>
    <property type="match status" value="1"/>
</dbReference>
<evidence type="ECO:0000256" key="3">
    <source>
        <dbReference type="ARBA" id="ARBA00023163"/>
    </source>
</evidence>
<keyword evidence="6" id="KW-1185">Reference proteome</keyword>
<organism evidence="5 6">
    <name type="scientific">Orbus sasakiae</name>
    <dbReference type="NCBI Taxonomy" id="1078475"/>
    <lineage>
        <taxon>Bacteria</taxon>
        <taxon>Pseudomonadati</taxon>
        <taxon>Pseudomonadota</taxon>
        <taxon>Gammaproteobacteria</taxon>
        <taxon>Orbales</taxon>
        <taxon>Orbaceae</taxon>
        <taxon>Orbus</taxon>
    </lineage>
</organism>
<keyword evidence="2" id="KW-0238">DNA-binding</keyword>
<dbReference type="PANTHER" id="PTHR47504">
    <property type="entry name" value="RIGHT ORIGIN-BINDING PROTEIN"/>
    <property type="match status" value="1"/>
</dbReference>
<dbReference type="RefSeq" id="WP_345492137.1">
    <property type="nucleotide sequence ID" value="NZ_BAABHY010000006.1"/>
</dbReference>
<dbReference type="SUPFAM" id="SSF46689">
    <property type="entry name" value="Homeodomain-like"/>
    <property type="match status" value="2"/>
</dbReference>
<keyword evidence="1" id="KW-0805">Transcription regulation</keyword>
<comment type="caution">
    <text evidence="5">The sequence shown here is derived from an EMBL/GenBank/DDBJ whole genome shotgun (WGS) entry which is preliminary data.</text>
</comment>
<dbReference type="SMART" id="SM00342">
    <property type="entry name" value="HTH_ARAC"/>
    <property type="match status" value="1"/>
</dbReference>
<dbReference type="EMBL" id="BAABHY010000006">
    <property type="protein sequence ID" value="GAA5113517.1"/>
    <property type="molecule type" value="Genomic_DNA"/>
</dbReference>
<dbReference type="InterPro" id="IPR009057">
    <property type="entry name" value="Homeodomain-like_sf"/>
</dbReference>
<evidence type="ECO:0000313" key="6">
    <source>
        <dbReference type="Proteomes" id="UP001500171"/>
    </source>
</evidence>
<accession>A0ABP9NB87</accession>
<evidence type="ECO:0000259" key="4">
    <source>
        <dbReference type="PROSITE" id="PS01124"/>
    </source>
</evidence>
<reference evidence="6" key="1">
    <citation type="journal article" date="2019" name="Int. J. Syst. Evol. Microbiol.">
        <title>The Global Catalogue of Microorganisms (GCM) 10K type strain sequencing project: providing services to taxonomists for standard genome sequencing and annotation.</title>
        <authorList>
            <consortium name="The Broad Institute Genomics Platform"/>
            <consortium name="The Broad Institute Genome Sequencing Center for Infectious Disease"/>
            <person name="Wu L."/>
            <person name="Ma J."/>
        </authorList>
    </citation>
    <scope>NUCLEOTIDE SEQUENCE [LARGE SCALE GENOMIC DNA]</scope>
    <source>
        <strain evidence="6">JCM 18050</strain>
    </source>
</reference>
<dbReference type="Gene3D" id="1.10.10.60">
    <property type="entry name" value="Homeodomain-like"/>
    <property type="match status" value="2"/>
</dbReference>
<dbReference type="InterPro" id="IPR050959">
    <property type="entry name" value="MarA-like"/>
</dbReference>
<name>A0ABP9NB87_9GAMM</name>
<gene>
    <name evidence="5" type="ORF">GCM10023211_21770</name>
</gene>
<evidence type="ECO:0000256" key="2">
    <source>
        <dbReference type="ARBA" id="ARBA00023125"/>
    </source>
</evidence>
<proteinExistence type="predicted"/>
<evidence type="ECO:0000313" key="5">
    <source>
        <dbReference type="EMBL" id="GAA5113517.1"/>
    </source>
</evidence>
<protein>
    <recommendedName>
        <fullName evidence="4">HTH araC/xylS-type domain-containing protein</fullName>
    </recommendedName>
</protein>
<evidence type="ECO:0000256" key="1">
    <source>
        <dbReference type="ARBA" id="ARBA00023015"/>
    </source>
</evidence>
<keyword evidence="3" id="KW-0804">Transcription</keyword>
<feature type="domain" description="HTH araC/xylS-type" evidence="4">
    <location>
        <begin position="8"/>
        <end position="106"/>
    </location>
</feature>